<evidence type="ECO:0000256" key="6">
    <source>
        <dbReference type="ARBA" id="ARBA00022842"/>
    </source>
</evidence>
<dbReference type="SUPFAM" id="SSF143865">
    <property type="entry name" value="CorA soluble domain-like"/>
    <property type="match status" value="1"/>
</dbReference>
<evidence type="ECO:0000313" key="13">
    <source>
        <dbReference type="EMBL" id="RZU63465.1"/>
    </source>
</evidence>
<dbReference type="GO" id="GO:0005886">
    <property type="term" value="C:plasma membrane"/>
    <property type="evidence" value="ECO:0007669"/>
    <property type="project" value="UniProtKB-SubCell"/>
</dbReference>
<evidence type="ECO:0000256" key="1">
    <source>
        <dbReference type="ARBA" id="ARBA00004651"/>
    </source>
</evidence>
<keyword evidence="8" id="KW-0406">Ion transport</keyword>
<evidence type="ECO:0000256" key="10">
    <source>
        <dbReference type="ARBA" id="ARBA00034269"/>
    </source>
</evidence>
<dbReference type="InterPro" id="IPR045863">
    <property type="entry name" value="CorA_TM1_TM2"/>
</dbReference>
<gene>
    <name evidence="13" type="ORF">EV380_3086</name>
</gene>
<dbReference type="CDD" id="cd12830">
    <property type="entry name" value="MtCorA-like"/>
    <property type="match status" value="1"/>
</dbReference>
<dbReference type="AlphaFoldDB" id="A0A4Q8AI10"/>
<accession>A0A4Q8AI10</accession>
<dbReference type="EMBL" id="SHLA01000001">
    <property type="protein sequence ID" value="RZU63465.1"/>
    <property type="molecule type" value="Genomic_DNA"/>
</dbReference>
<dbReference type="GO" id="GO:0000287">
    <property type="term" value="F:magnesium ion binding"/>
    <property type="evidence" value="ECO:0007669"/>
    <property type="project" value="TreeGrafter"/>
</dbReference>
<evidence type="ECO:0000313" key="14">
    <source>
        <dbReference type="Proteomes" id="UP000292685"/>
    </source>
</evidence>
<comment type="function">
    <text evidence="11">Mediates influx of magnesium ions. Alternates between open and closed states. Activated by low cytoplasmic Mg(2+) levels. Inactive when cytoplasmic Mg(2+) levels are high.</text>
</comment>
<comment type="caution">
    <text evidence="13">The sequence shown here is derived from an EMBL/GenBank/DDBJ whole genome shotgun (WGS) entry which is preliminary data.</text>
</comment>
<dbReference type="InterPro" id="IPR045861">
    <property type="entry name" value="CorA_cytoplasmic_dom"/>
</dbReference>
<comment type="catalytic activity">
    <reaction evidence="10">
        <text>Mg(2+)(in) = Mg(2+)(out)</text>
        <dbReference type="Rhea" id="RHEA:29827"/>
        <dbReference type="ChEBI" id="CHEBI:18420"/>
    </reaction>
</comment>
<keyword evidence="6" id="KW-0460">Magnesium</keyword>
<organism evidence="13 14">
    <name type="scientific">Zhihengliuella halotolerans</name>
    <dbReference type="NCBI Taxonomy" id="370736"/>
    <lineage>
        <taxon>Bacteria</taxon>
        <taxon>Bacillati</taxon>
        <taxon>Actinomycetota</taxon>
        <taxon>Actinomycetes</taxon>
        <taxon>Micrococcales</taxon>
        <taxon>Micrococcaceae</taxon>
        <taxon>Zhihengliuella</taxon>
    </lineage>
</organism>
<protein>
    <submittedName>
        <fullName evidence="13">Magnesium transporter</fullName>
    </submittedName>
</protein>
<comment type="similarity">
    <text evidence="2">Belongs to the CorA metal ion transporter (MIT) (TC 1.A.35) family.</text>
</comment>
<dbReference type="OrthoDB" id="9803416at2"/>
<dbReference type="Gene3D" id="1.20.58.340">
    <property type="entry name" value="Magnesium transport protein CorA, transmembrane region"/>
    <property type="match status" value="2"/>
</dbReference>
<dbReference type="FunFam" id="1.20.58.340:FF:000004">
    <property type="entry name" value="Magnesium transport protein CorA"/>
    <property type="match status" value="1"/>
</dbReference>
<evidence type="ECO:0000256" key="11">
    <source>
        <dbReference type="ARBA" id="ARBA00045497"/>
    </source>
</evidence>
<dbReference type="InterPro" id="IPR002523">
    <property type="entry name" value="MgTranspt_CorA/ZnTranspt_ZntB"/>
</dbReference>
<keyword evidence="5 12" id="KW-0812">Transmembrane</keyword>
<proteinExistence type="inferred from homology"/>
<dbReference type="GO" id="GO:0015087">
    <property type="term" value="F:cobalt ion transmembrane transporter activity"/>
    <property type="evidence" value="ECO:0007669"/>
    <property type="project" value="TreeGrafter"/>
</dbReference>
<evidence type="ECO:0000256" key="4">
    <source>
        <dbReference type="ARBA" id="ARBA00022475"/>
    </source>
</evidence>
<keyword evidence="4" id="KW-1003">Cell membrane</keyword>
<sequence>MPIVDSAIYINGQRTQTPLDFESTLEQLRSGGGTCWLGLYRPTPEEISAAAEEFGLHQLAVEDTLESHQRAKMDSYGDHTLLVLRPARYLDDVEKVEFGELHVYTGPDFVITARQAEVPDLAHVRRRLEDSPELLTMGTVAIQYAIIDQVVDEYEPVADGLGVDIEEIEAELFAGNYGVSRRIYELFREVAEFQKAVAPLERVMTTLRNRLATGTSAWSPAPGDVDMDETQSTELDRYLADVQDHVVHLNERISGMRSLLANALSLSSTLSSQAAAQAGVEQNEQMKKISAWAAIIFAPSLVGAVYGMNFENMPELAWRYGYYGALGLMLGVGVALWAVFRHNKWL</sequence>
<feature type="transmembrane region" description="Helical" evidence="12">
    <location>
        <begin position="289"/>
        <end position="308"/>
    </location>
</feature>
<dbReference type="Gene3D" id="3.30.460.20">
    <property type="entry name" value="CorA soluble domain-like"/>
    <property type="match status" value="1"/>
</dbReference>
<dbReference type="RefSeq" id="WP_130451827.1">
    <property type="nucleotide sequence ID" value="NZ_SHLA01000001.1"/>
</dbReference>
<dbReference type="GO" id="GO:0015095">
    <property type="term" value="F:magnesium ion transmembrane transporter activity"/>
    <property type="evidence" value="ECO:0007669"/>
    <property type="project" value="TreeGrafter"/>
</dbReference>
<dbReference type="Proteomes" id="UP000292685">
    <property type="component" value="Unassembled WGS sequence"/>
</dbReference>
<name>A0A4Q8AI10_9MICC</name>
<evidence type="ECO:0000256" key="7">
    <source>
        <dbReference type="ARBA" id="ARBA00022989"/>
    </source>
</evidence>
<comment type="subcellular location">
    <subcellularLocation>
        <location evidence="1">Cell membrane</location>
        <topology evidence="1">Multi-pass membrane protein</topology>
    </subcellularLocation>
</comment>
<evidence type="ECO:0000256" key="12">
    <source>
        <dbReference type="SAM" id="Phobius"/>
    </source>
</evidence>
<keyword evidence="3" id="KW-0813">Transport</keyword>
<feature type="transmembrane region" description="Helical" evidence="12">
    <location>
        <begin position="320"/>
        <end position="340"/>
    </location>
</feature>
<keyword evidence="9 12" id="KW-0472">Membrane</keyword>
<dbReference type="Pfam" id="PF01544">
    <property type="entry name" value="CorA"/>
    <property type="match status" value="1"/>
</dbReference>
<evidence type="ECO:0000256" key="8">
    <source>
        <dbReference type="ARBA" id="ARBA00023065"/>
    </source>
</evidence>
<evidence type="ECO:0000256" key="2">
    <source>
        <dbReference type="ARBA" id="ARBA00009765"/>
    </source>
</evidence>
<evidence type="ECO:0000256" key="5">
    <source>
        <dbReference type="ARBA" id="ARBA00022692"/>
    </source>
</evidence>
<dbReference type="PANTHER" id="PTHR46494:SF1">
    <property type="entry name" value="CORA FAMILY METAL ION TRANSPORTER (EUROFUNG)"/>
    <property type="match status" value="1"/>
</dbReference>
<keyword evidence="14" id="KW-1185">Reference proteome</keyword>
<evidence type="ECO:0000256" key="9">
    <source>
        <dbReference type="ARBA" id="ARBA00023136"/>
    </source>
</evidence>
<reference evidence="13 14" key="1">
    <citation type="submission" date="2019-02" db="EMBL/GenBank/DDBJ databases">
        <title>Sequencing the genomes of 1000 actinobacteria strains.</title>
        <authorList>
            <person name="Klenk H.-P."/>
        </authorList>
    </citation>
    <scope>NUCLEOTIDE SEQUENCE [LARGE SCALE GENOMIC DNA]</scope>
    <source>
        <strain evidence="13 14">DSM 17364</strain>
    </source>
</reference>
<dbReference type="GO" id="GO:0050897">
    <property type="term" value="F:cobalt ion binding"/>
    <property type="evidence" value="ECO:0007669"/>
    <property type="project" value="TreeGrafter"/>
</dbReference>
<evidence type="ECO:0000256" key="3">
    <source>
        <dbReference type="ARBA" id="ARBA00022448"/>
    </source>
</evidence>
<dbReference type="SUPFAM" id="SSF144083">
    <property type="entry name" value="Magnesium transport protein CorA, transmembrane region"/>
    <property type="match status" value="1"/>
</dbReference>
<dbReference type="PANTHER" id="PTHR46494">
    <property type="entry name" value="CORA FAMILY METAL ION TRANSPORTER (EUROFUNG)"/>
    <property type="match status" value="1"/>
</dbReference>
<keyword evidence="7 12" id="KW-1133">Transmembrane helix</keyword>